<gene>
    <name evidence="1" type="ORF">CMEL01_04279</name>
</gene>
<proteinExistence type="predicted"/>
<evidence type="ECO:0000313" key="1">
    <source>
        <dbReference type="EMBL" id="KAK1455519.1"/>
    </source>
</evidence>
<accession>A0AAI9UGE2</accession>
<evidence type="ECO:0000313" key="2">
    <source>
        <dbReference type="Proteomes" id="UP001239795"/>
    </source>
</evidence>
<dbReference type="EMBL" id="MLGG01000024">
    <property type="protein sequence ID" value="KAK1455519.1"/>
    <property type="molecule type" value="Genomic_DNA"/>
</dbReference>
<reference evidence="1 2" key="1">
    <citation type="submission" date="2016-10" db="EMBL/GenBank/DDBJ databases">
        <title>The genome sequence of Colletotrichum fioriniae PJ7.</title>
        <authorList>
            <person name="Baroncelli R."/>
        </authorList>
    </citation>
    <scope>NUCLEOTIDE SEQUENCE [LARGE SCALE GENOMIC DNA]</scope>
    <source>
        <strain evidence="1">Col 31</strain>
    </source>
</reference>
<comment type="caution">
    <text evidence="1">The sequence shown here is derived from an EMBL/GenBank/DDBJ whole genome shotgun (WGS) entry which is preliminary data.</text>
</comment>
<organism evidence="1 2">
    <name type="scientific">Colletotrichum melonis</name>
    <dbReference type="NCBI Taxonomy" id="1209925"/>
    <lineage>
        <taxon>Eukaryota</taxon>
        <taxon>Fungi</taxon>
        <taxon>Dikarya</taxon>
        <taxon>Ascomycota</taxon>
        <taxon>Pezizomycotina</taxon>
        <taxon>Sordariomycetes</taxon>
        <taxon>Hypocreomycetidae</taxon>
        <taxon>Glomerellales</taxon>
        <taxon>Glomerellaceae</taxon>
        <taxon>Colletotrichum</taxon>
        <taxon>Colletotrichum acutatum species complex</taxon>
    </lineage>
</organism>
<name>A0AAI9UGE2_9PEZI</name>
<protein>
    <submittedName>
        <fullName evidence="1">Uncharacterized protein</fullName>
    </submittedName>
</protein>
<keyword evidence="2" id="KW-1185">Reference proteome</keyword>
<sequence>MEEGLCLPMVPHCIQKVRYLQSCPPAHLSENSRQRWTQPAVLTPSQLSFLRNPNSNLLLPAAAGVESHTLQAGGDKPDPWSPSTVLRTCLRNTVPPGSGI</sequence>
<dbReference type="Proteomes" id="UP001239795">
    <property type="component" value="Unassembled WGS sequence"/>
</dbReference>
<dbReference type="AlphaFoldDB" id="A0AAI9UGE2"/>